<feature type="active site" evidence="4">
    <location>
        <position position="219"/>
    </location>
</feature>
<dbReference type="InterPro" id="IPR051804">
    <property type="entry name" value="Carb_Metab_Reg_Kinase/Isom"/>
</dbReference>
<dbReference type="GO" id="GO:0005975">
    <property type="term" value="P:carbohydrate metabolic process"/>
    <property type="evidence" value="ECO:0007669"/>
    <property type="project" value="InterPro"/>
</dbReference>
<dbReference type="Proteomes" id="UP000648239">
    <property type="component" value="Unassembled WGS sequence"/>
</dbReference>
<dbReference type="InterPro" id="IPR046457">
    <property type="entry name" value="PMI_typeI_cat"/>
</dbReference>
<dbReference type="PIRSF" id="PIRSF036894">
    <property type="entry name" value="PMI_Firm_short"/>
    <property type="match status" value="1"/>
</dbReference>
<dbReference type="EMBL" id="JACXWD010000004">
    <property type="protein sequence ID" value="MBD3866934.1"/>
    <property type="molecule type" value="Genomic_DNA"/>
</dbReference>
<dbReference type="CDD" id="cd07010">
    <property type="entry name" value="cupin_PMI_type_I_N_bac"/>
    <property type="match status" value="1"/>
</dbReference>
<protein>
    <submittedName>
        <fullName evidence="6">Class I mannose-6-phosphate isomerase</fullName>
    </submittedName>
</protein>
<dbReference type="SUPFAM" id="SSF51182">
    <property type="entry name" value="RmlC-like cupins"/>
    <property type="match status" value="1"/>
</dbReference>
<comment type="caution">
    <text evidence="6">The sequence shown here is derived from an EMBL/GenBank/DDBJ whole genome shotgun (WGS) entry which is preliminary data.</text>
</comment>
<name>A0A8J6Y0D0_9BACT</name>
<feature type="binding site" evidence="3">
    <location>
        <position position="141"/>
    </location>
    <ligand>
        <name>Zn(2+)</name>
        <dbReference type="ChEBI" id="CHEBI:29105"/>
    </ligand>
</feature>
<evidence type="ECO:0000313" key="6">
    <source>
        <dbReference type="EMBL" id="MBD3866934.1"/>
    </source>
</evidence>
<sequence>MEPCYSFSIVAIPRVHPIAFRPIFKEKVWGRRNLGRFGKVLPESGKIGESWELADLAATSPGGGGGEAARSVIDNGMLAGSSLHEAMGKWGKRLMGDLSRTAAGGFPLLLKYLDAGEHLSVQVHPSPAYAAAHPDAHLKTESWYILDAEPGALIYKGLKPGVDRQALREAVERGRMVDVLHSIPVQAGDCHDLPSGTVHALGAGVTLVEVQTPSDTTFRLYDWSHRYPRRPERQLHVEQALECADLAPAAAGTRLPEGERKGRLVKNRFYDLWELCLETGESAAHPEPGNACHVLMVLAGELASGMDRFHPGQTILVPAACLGAIRCESEAKLLAIGFTREGAPAPAR</sequence>
<dbReference type="PANTHER" id="PTHR42742:SF3">
    <property type="entry name" value="FRUCTOKINASE"/>
    <property type="match status" value="1"/>
</dbReference>
<feature type="binding site" evidence="3">
    <location>
        <position position="124"/>
    </location>
    <ligand>
        <name>Zn(2+)</name>
        <dbReference type="ChEBI" id="CHEBI:29105"/>
    </ligand>
</feature>
<keyword evidence="2 3" id="KW-0862">Zinc</keyword>
<evidence type="ECO:0000256" key="1">
    <source>
        <dbReference type="ARBA" id="ARBA00022723"/>
    </source>
</evidence>
<dbReference type="InterPro" id="IPR014628">
    <property type="entry name" value="Man6P_isomerase_Firm_short"/>
</dbReference>
<dbReference type="InterPro" id="IPR014710">
    <property type="entry name" value="RmlC-like_jellyroll"/>
</dbReference>
<dbReference type="PANTHER" id="PTHR42742">
    <property type="entry name" value="TRANSCRIPTIONAL REPRESSOR MPRA"/>
    <property type="match status" value="1"/>
</dbReference>
<comment type="cofactor">
    <cofactor evidence="3">
        <name>Zn(2+)</name>
        <dbReference type="ChEBI" id="CHEBI:29105"/>
    </cofactor>
    <text evidence="3">Binds 1 zinc ion per subunit.</text>
</comment>
<accession>A0A8J6Y0D0</accession>
<dbReference type="Gene3D" id="2.60.120.10">
    <property type="entry name" value="Jelly Rolls"/>
    <property type="match status" value="1"/>
</dbReference>
<proteinExistence type="predicted"/>
<dbReference type="GO" id="GO:0008270">
    <property type="term" value="F:zinc ion binding"/>
    <property type="evidence" value="ECO:0007669"/>
    <property type="project" value="InterPro"/>
</dbReference>
<feature type="domain" description="Phosphomannose isomerase type I catalytic" evidence="5">
    <location>
        <begin position="96"/>
        <end position="147"/>
    </location>
</feature>
<dbReference type="AlphaFoldDB" id="A0A8J6Y0D0"/>
<organism evidence="6 7">
    <name type="scientific">Candidatus Polarisedimenticola svalbardensis</name>
    <dbReference type="NCBI Taxonomy" id="2886004"/>
    <lineage>
        <taxon>Bacteria</taxon>
        <taxon>Pseudomonadati</taxon>
        <taxon>Acidobacteriota</taxon>
        <taxon>Candidatus Polarisedimenticolia</taxon>
        <taxon>Candidatus Polarisedimenticolales</taxon>
        <taxon>Candidatus Polarisedimenticolaceae</taxon>
        <taxon>Candidatus Polarisedimenticola</taxon>
    </lineage>
</organism>
<gene>
    <name evidence="6" type="ORF">IFK94_02325</name>
</gene>
<dbReference type="GO" id="GO:0004476">
    <property type="term" value="F:mannose-6-phosphate isomerase activity"/>
    <property type="evidence" value="ECO:0007669"/>
    <property type="project" value="InterPro"/>
</dbReference>
<keyword evidence="1 3" id="KW-0479">Metal-binding</keyword>
<keyword evidence="6" id="KW-0413">Isomerase</keyword>
<evidence type="ECO:0000259" key="5">
    <source>
        <dbReference type="Pfam" id="PF20511"/>
    </source>
</evidence>
<dbReference type="Pfam" id="PF20511">
    <property type="entry name" value="PMI_typeI_cat"/>
    <property type="match status" value="1"/>
</dbReference>
<evidence type="ECO:0000256" key="2">
    <source>
        <dbReference type="ARBA" id="ARBA00022833"/>
    </source>
</evidence>
<evidence type="ECO:0000256" key="3">
    <source>
        <dbReference type="PIRSR" id="PIRSR036894-1"/>
    </source>
</evidence>
<feature type="binding site" evidence="3">
    <location>
        <position position="199"/>
    </location>
    <ligand>
        <name>Zn(2+)</name>
        <dbReference type="ChEBI" id="CHEBI:29105"/>
    </ligand>
</feature>
<evidence type="ECO:0000256" key="4">
    <source>
        <dbReference type="PIRSR" id="PIRSR036894-2"/>
    </source>
</evidence>
<dbReference type="InterPro" id="IPR011051">
    <property type="entry name" value="RmlC_Cupin_sf"/>
</dbReference>
<evidence type="ECO:0000313" key="7">
    <source>
        <dbReference type="Proteomes" id="UP000648239"/>
    </source>
</evidence>
<reference evidence="6 7" key="1">
    <citation type="submission" date="2020-08" db="EMBL/GenBank/DDBJ databases">
        <title>Acidobacteriota in marine sediments use diverse sulfur dissimilation pathways.</title>
        <authorList>
            <person name="Wasmund K."/>
        </authorList>
    </citation>
    <scope>NUCLEOTIDE SEQUENCE [LARGE SCALE GENOMIC DNA]</scope>
    <source>
        <strain evidence="6">MAG AM4</strain>
    </source>
</reference>